<proteinExistence type="predicted"/>
<name>A0ABT0C9B9_THEVL</name>
<protein>
    <submittedName>
        <fullName evidence="2">Uncharacterized protein</fullName>
    </submittedName>
</protein>
<sequence>MEKNEVWKVFLSNPVPFCGGLLSGLLGLDIKQDPLRSWLESQGLTVEEKPGSTGGPTSISIE</sequence>
<dbReference type="EMBL" id="JAFIRA010000009">
    <property type="protein sequence ID" value="MCJ2542374.1"/>
    <property type="molecule type" value="Genomic_DNA"/>
</dbReference>
<feature type="region of interest" description="Disordered" evidence="1">
    <location>
        <begin position="41"/>
        <end position="62"/>
    </location>
</feature>
<accession>A0ABT0C9B9</accession>
<evidence type="ECO:0000313" key="2">
    <source>
        <dbReference type="EMBL" id="MCJ2542374.1"/>
    </source>
</evidence>
<reference evidence="2" key="1">
    <citation type="submission" date="2021-02" db="EMBL/GenBank/DDBJ databases">
        <title>The CRISPR/cas machinery reduction and long-range gene transfer in the hot spring cyanobacterium Synechococcus.</title>
        <authorList>
            <person name="Dvorak P."/>
            <person name="Jahodarova E."/>
            <person name="Hasler P."/>
            <person name="Poulickova A."/>
        </authorList>
    </citation>
    <scope>NUCLEOTIDE SEQUENCE</scope>
    <source>
        <strain evidence="2">Rupite</strain>
    </source>
</reference>
<dbReference type="RefSeq" id="WP_244349604.1">
    <property type="nucleotide sequence ID" value="NZ_JAFIRA010000009.1"/>
</dbReference>
<evidence type="ECO:0000256" key="1">
    <source>
        <dbReference type="SAM" id="MobiDB-lite"/>
    </source>
</evidence>
<gene>
    <name evidence="2" type="ORF">JX360_05540</name>
</gene>
<keyword evidence="3" id="KW-1185">Reference proteome</keyword>
<comment type="caution">
    <text evidence="2">The sequence shown here is derived from an EMBL/GenBank/DDBJ whole genome shotgun (WGS) entry which is preliminary data.</text>
</comment>
<dbReference type="InterPro" id="IPR040278">
    <property type="entry name" value="UPF0426"/>
</dbReference>
<dbReference type="Proteomes" id="UP000830835">
    <property type="component" value="Unassembled WGS sequence"/>
</dbReference>
<evidence type="ECO:0000313" key="3">
    <source>
        <dbReference type="Proteomes" id="UP000830835"/>
    </source>
</evidence>
<organism evidence="2 3">
    <name type="scientific">Thermostichus vulcanus str. 'Rupite'</name>
    <dbReference type="NCBI Taxonomy" id="2813851"/>
    <lineage>
        <taxon>Bacteria</taxon>
        <taxon>Bacillati</taxon>
        <taxon>Cyanobacteriota</taxon>
        <taxon>Cyanophyceae</taxon>
        <taxon>Thermostichales</taxon>
        <taxon>Thermostichaceae</taxon>
        <taxon>Thermostichus</taxon>
    </lineage>
</organism>
<dbReference type="Pfam" id="PF26369">
    <property type="entry name" value="UPF0426"/>
    <property type="match status" value="1"/>
</dbReference>